<dbReference type="SUPFAM" id="SSF57256">
    <property type="entry name" value="Elafin-like"/>
    <property type="match status" value="1"/>
</dbReference>
<reference evidence="3" key="2">
    <citation type="submission" date="2025-08" db="UniProtKB">
        <authorList>
            <consortium name="Ensembl"/>
        </authorList>
    </citation>
    <scope>IDENTIFICATION</scope>
</reference>
<dbReference type="InterPro" id="IPR008197">
    <property type="entry name" value="WAP_dom"/>
</dbReference>
<dbReference type="Pfam" id="PF00095">
    <property type="entry name" value="WAP"/>
    <property type="match status" value="1"/>
</dbReference>
<evidence type="ECO:0000313" key="3">
    <source>
        <dbReference type="Ensembl" id="ENSBIXP00000035698.1"/>
    </source>
</evidence>
<dbReference type="Ensembl" id="ENSBIXT00000046453.1">
    <property type="protein sequence ID" value="ENSBIXP00000035698.1"/>
    <property type="gene ID" value="ENSBIXG00000003348.1"/>
</dbReference>
<accession>A0A4W2E8E7</accession>
<reference evidence="3" key="3">
    <citation type="submission" date="2025-09" db="UniProtKB">
        <authorList>
            <consortium name="Ensembl"/>
        </authorList>
    </citation>
    <scope>IDENTIFICATION</scope>
</reference>
<organism evidence="3 4">
    <name type="scientific">Bos indicus x Bos taurus</name>
    <name type="common">Hybrid cattle</name>
    <dbReference type="NCBI Taxonomy" id="30522"/>
    <lineage>
        <taxon>Eukaryota</taxon>
        <taxon>Metazoa</taxon>
        <taxon>Chordata</taxon>
        <taxon>Craniata</taxon>
        <taxon>Vertebrata</taxon>
        <taxon>Euteleostomi</taxon>
        <taxon>Mammalia</taxon>
        <taxon>Eutheria</taxon>
        <taxon>Laurasiatheria</taxon>
        <taxon>Artiodactyla</taxon>
        <taxon>Ruminantia</taxon>
        <taxon>Pecora</taxon>
        <taxon>Bovidae</taxon>
        <taxon>Bovinae</taxon>
        <taxon>Bos</taxon>
    </lineage>
</organism>
<keyword evidence="4" id="KW-1185">Reference proteome</keyword>
<dbReference type="GO" id="GO:0005576">
    <property type="term" value="C:extracellular region"/>
    <property type="evidence" value="ECO:0007669"/>
    <property type="project" value="InterPro"/>
</dbReference>
<dbReference type="STRING" id="30522.A0A4W2E8E7"/>
<evidence type="ECO:0000313" key="4">
    <source>
        <dbReference type="Proteomes" id="UP000314981"/>
    </source>
</evidence>
<dbReference type="Proteomes" id="UP000314981">
    <property type="component" value="Chromosome 13"/>
</dbReference>
<keyword evidence="1" id="KW-0732">Signal</keyword>
<dbReference type="GO" id="GO:0030414">
    <property type="term" value="F:peptidase inhibitor activity"/>
    <property type="evidence" value="ECO:0007669"/>
    <property type="project" value="InterPro"/>
</dbReference>
<feature type="domain" description="WAP" evidence="2">
    <location>
        <begin position="34"/>
        <end position="78"/>
    </location>
</feature>
<dbReference type="PROSITE" id="PS51390">
    <property type="entry name" value="WAP"/>
    <property type="match status" value="1"/>
</dbReference>
<dbReference type="Gene3D" id="4.10.75.10">
    <property type="entry name" value="Elafin-like"/>
    <property type="match status" value="1"/>
</dbReference>
<dbReference type="InterPro" id="IPR036645">
    <property type="entry name" value="Elafin-like_sf"/>
</dbReference>
<feature type="chain" id="PRO_5021301093" description="WAP domain-containing protein" evidence="1">
    <location>
        <begin position="22"/>
        <end position="78"/>
    </location>
</feature>
<proteinExistence type="predicted"/>
<protein>
    <recommendedName>
        <fullName evidence="2">WAP domain-containing protein</fullName>
    </recommendedName>
</protein>
<dbReference type="AlphaFoldDB" id="A0A4W2E8E7"/>
<sequence length="78" mass="8893">MRAQALLPILLLCVLLLQARGRQHSQKTNQKQQPPEIKQCEKRPKIYMCKIPCTDDLECQANNICCSTFCGNICMNVL</sequence>
<evidence type="ECO:0000256" key="1">
    <source>
        <dbReference type="SAM" id="SignalP"/>
    </source>
</evidence>
<feature type="signal peptide" evidence="1">
    <location>
        <begin position="1"/>
        <end position="21"/>
    </location>
</feature>
<name>A0A4W2E8E7_BOBOX</name>
<dbReference type="OMA" id="HRNCQAN"/>
<evidence type="ECO:0000259" key="2">
    <source>
        <dbReference type="PROSITE" id="PS51390"/>
    </source>
</evidence>
<gene>
    <name evidence="3" type="primary">LOC113902759</name>
</gene>
<reference evidence="3 4" key="1">
    <citation type="submission" date="2018-11" db="EMBL/GenBank/DDBJ databases">
        <title>Haplotype-resolved cattle genomes.</title>
        <authorList>
            <person name="Low W.Y."/>
            <person name="Tearle R."/>
            <person name="Bickhart D.M."/>
            <person name="Rosen B.D."/>
            <person name="Koren S."/>
            <person name="Rhie A."/>
            <person name="Hiendleder S."/>
            <person name="Phillippy A.M."/>
            <person name="Smith T.P.L."/>
            <person name="Williams J.L."/>
        </authorList>
    </citation>
    <scope>NUCLEOTIDE SEQUENCE [LARGE SCALE GENOMIC DNA]</scope>
</reference>